<organism evidence="5">
    <name type="scientific">Cucumis melo</name>
    <name type="common">Muskmelon</name>
    <dbReference type="NCBI Taxonomy" id="3656"/>
    <lineage>
        <taxon>Eukaryota</taxon>
        <taxon>Viridiplantae</taxon>
        <taxon>Streptophyta</taxon>
        <taxon>Embryophyta</taxon>
        <taxon>Tracheophyta</taxon>
        <taxon>Spermatophyta</taxon>
        <taxon>Magnoliopsida</taxon>
        <taxon>eudicotyledons</taxon>
        <taxon>Gunneridae</taxon>
        <taxon>Pentapetalae</taxon>
        <taxon>rosids</taxon>
        <taxon>fabids</taxon>
        <taxon>Cucurbitales</taxon>
        <taxon>Cucurbitaceae</taxon>
        <taxon>Benincaseae</taxon>
        <taxon>Cucumis</taxon>
    </lineage>
</organism>
<feature type="signal peptide" evidence="4">
    <location>
        <begin position="1"/>
        <end position="24"/>
    </location>
</feature>
<dbReference type="PANTHER" id="PTHR36710:SF1">
    <property type="entry name" value="F14J9.2 PROTEIN"/>
    <property type="match status" value="1"/>
</dbReference>
<evidence type="ECO:0000256" key="4">
    <source>
        <dbReference type="SAM" id="SignalP"/>
    </source>
</evidence>
<keyword evidence="1 4" id="KW-0732">Signal</keyword>
<dbReference type="AlphaFoldDB" id="A0A9I9CIK9"/>
<proteinExistence type="inferred from homology"/>
<feature type="chain" id="PRO_5039937526" description="Pectinesterase inhibitor domain-containing protein" evidence="4">
    <location>
        <begin position="25"/>
        <end position="157"/>
    </location>
</feature>
<evidence type="ECO:0000256" key="2">
    <source>
        <dbReference type="ARBA" id="ARBA00023157"/>
    </source>
</evidence>
<comment type="similarity">
    <text evidence="3">Belongs to the PMEI family.</text>
</comment>
<dbReference type="GO" id="GO:0004857">
    <property type="term" value="F:enzyme inhibitor activity"/>
    <property type="evidence" value="ECO:0007669"/>
    <property type="project" value="InterPro"/>
</dbReference>
<sequence length="157" mass="17340">MAFSYSSQLQTLFLILLVVHPALGNPETQQWIDRICYQNEDYGFCNKTSNENLKGPADDVGLVLIANNQVLRNTSRTYQFIVELQASTDDPVTKTALEACRIAPRGEASCRPPTPDSPLVKRKRELRILIAMAAVAGYPKLIGQAKQHVLFALPALG</sequence>
<dbReference type="EnsemblPlants" id="MELO3C004164.2.1">
    <property type="protein sequence ID" value="MELO3C004164.2.1"/>
    <property type="gene ID" value="MELO3C004164.2"/>
</dbReference>
<dbReference type="Gene3D" id="1.20.140.40">
    <property type="entry name" value="Invertase/pectin methylesterase inhibitor family protein"/>
    <property type="match status" value="1"/>
</dbReference>
<evidence type="ECO:0000313" key="5">
    <source>
        <dbReference type="EnsemblPlants" id="MELO3C004164.2.1"/>
    </source>
</evidence>
<dbReference type="SUPFAM" id="SSF101148">
    <property type="entry name" value="Plant invertase/pectin methylesterase inhibitor"/>
    <property type="match status" value="1"/>
</dbReference>
<name>A0A9I9CIK9_CUCME</name>
<dbReference type="PANTHER" id="PTHR36710">
    <property type="entry name" value="PECTINESTERASE INHIBITOR-LIKE"/>
    <property type="match status" value="1"/>
</dbReference>
<protein>
    <recommendedName>
        <fullName evidence="6">Pectinesterase inhibitor domain-containing protein</fullName>
    </recommendedName>
</protein>
<dbReference type="InterPro" id="IPR035513">
    <property type="entry name" value="Invertase/methylesterase_inhib"/>
</dbReference>
<reference evidence="5" key="1">
    <citation type="submission" date="2023-03" db="UniProtKB">
        <authorList>
            <consortium name="EnsemblPlants"/>
        </authorList>
    </citation>
    <scope>IDENTIFICATION</scope>
</reference>
<dbReference type="InterPro" id="IPR052421">
    <property type="entry name" value="PCW_Enzyme_Inhibitor"/>
</dbReference>
<dbReference type="Gramene" id="MELO3C004164.2.1">
    <property type="protein sequence ID" value="MELO3C004164.2.1"/>
    <property type="gene ID" value="MELO3C004164.2"/>
</dbReference>
<dbReference type="NCBIfam" id="TIGR01614">
    <property type="entry name" value="PME_inhib"/>
    <property type="match status" value="1"/>
</dbReference>
<evidence type="ECO:0000256" key="1">
    <source>
        <dbReference type="ARBA" id="ARBA00022729"/>
    </source>
</evidence>
<accession>A0A9I9CIK9</accession>
<evidence type="ECO:0000256" key="3">
    <source>
        <dbReference type="ARBA" id="ARBA00038471"/>
    </source>
</evidence>
<evidence type="ECO:0008006" key="6">
    <source>
        <dbReference type="Google" id="ProtNLM"/>
    </source>
</evidence>
<keyword evidence="2" id="KW-1015">Disulfide bond</keyword>
<dbReference type="InterPro" id="IPR006501">
    <property type="entry name" value="Pectinesterase_inhib_dom"/>
</dbReference>